<feature type="transmembrane region" description="Helical" evidence="12">
    <location>
        <begin position="111"/>
        <end position="133"/>
    </location>
</feature>
<keyword evidence="8" id="KW-0406">Ion transport</keyword>
<gene>
    <name evidence="13" type="primary">ATP6</name>
</gene>
<evidence type="ECO:0000256" key="3">
    <source>
        <dbReference type="ARBA" id="ARBA00022448"/>
    </source>
</evidence>
<dbReference type="Gene3D" id="1.20.120.220">
    <property type="entry name" value="ATP synthase, F0 complex, subunit A"/>
    <property type="match status" value="1"/>
</dbReference>
<evidence type="ECO:0000256" key="12">
    <source>
        <dbReference type="SAM" id="Phobius"/>
    </source>
</evidence>
<feature type="transmembrane region" description="Helical" evidence="12">
    <location>
        <begin position="27"/>
        <end position="45"/>
    </location>
</feature>
<feature type="transmembrane region" description="Helical" evidence="12">
    <location>
        <begin position="145"/>
        <end position="167"/>
    </location>
</feature>
<organism evidence="13">
    <name type="scientific">Tethya sp. XMU02001079</name>
    <dbReference type="NCBI Taxonomy" id="1848167"/>
    <lineage>
        <taxon>Eukaryota</taxon>
        <taxon>Metazoa</taxon>
        <taxon>Porifera</taxon>
        <taxon>Demospongiae</taxon>
        <taxon>Heteroscleromorpha</taxon>
        <taxon>Tethyida</taxon>
        <taxon>Tethyidae</taxon>
        <taxon>Tethya</taxon>
    </lineage>
</organism>
<keyword evidence="5 12" id="KW-0812">Transmembrane</keyword>
<dbReference type="GO" id="GO:0045259">
    <property type="term" value="C:proton-transporting ATP synthase complex"/>
    <property type="evidence" value="ECO:0007669"/>
    <property type="project" value="UniProtKB-KW"/>
</dbReference>
<evidence type="ECO:0000256" key="4">
    <source>
        <dbReference type="ARBA" id="ARBA00022547"/>
    </source>
</evidence>
<keyword evidence="3" id="KW-0813">Transport</keyword>
<dbReference type="InterPro" id="IPR045083">
    <property type="entry name" value="ATP_synth_F0_asu_bact/mt"/>
</dbReference>
<comment type="subcellular location">
    <subcellularLocation>
        <location evidence="1 11">Mitochondrion inner membrane</location>
        <topology evidence="1 11">Multi-pass membrane protein</topology>
    </subcellularLocation>
</comment>
<keyword evidence="9 12" id="KW-0472">Membrane</keyword>
<reference evidence="13" key="1">
    <citation type="journal article" date="2016" name="Mitochondrial DNA Part B Resour">
        <title>The complete mitochondrial genome of sponge Tethya sp. (Demospongiae, Tethyida, Tethyidae).</title>
        <authorList>
            <person name="Zhang Y."/>
            <person name="Huang D."/>
            <person name="Wang D."/>
            <person name="Ding S."/>
        </authorList>
    </citation>
    <scope>NUCLEOTIDE SEQUENCE</scope>
</reference>
<evidence type="ECO:0000256" key="10">
    <source>
        <dbReference type="ARBA" id="ARBA00023310"/>
    </source>
</evidence>
<keyword evidence="13" id="KW-0496">Mitochondrion</keyword>
<evidence type="ECO:0000256" key="6">
    <source>
        <dbReference type="ARBA" id="ARBA00022781"/>
    </source>
</evidence>
<evidence type="ECO:0000256" key="2">
    <source>
        <dbReference type="ARBA" id="ARBA00006810"/>
    </source>
</evidence>
<dbReference type="GO" id="GO:0046933">
    <property type="term" value="F:proton-transporting ATP synthase activity, rotational mechanism"/>
    <property type="evidence" value="ECO:0007669"/>
    <property type="project" value="TreeGrafter"/>
</dbReference>
<keyword evidence="6" id="KW-0375">Hydrogen ion transport</keyword>
<evidence type="ECO:0000256" key="1">
    <source>
        <dbReference type="ARBA" id="ARBA00004448"/>
    </source>
</evidence>
<dbReference type="PROSITE" id="PS00449">
    <property type="entry name" value="ATPASE_A"/>
    <property type="match status" value="1"/>
</dbReference>
<keyword evidence="7 12" id="KW-1133">Transmembrane helix</keyword>
<dbReference type="InterPro" id="IPR035908">
    <property type="entry name" value="F0_ATP_A_sf"/>
</dbReference>
<proteinExistence type="inferred from homology"/>
<dbReference type="NCBIfam" id="TIGR01131">
    <property type="entry name" value="ATP_synt_6_or_A"/>
    <property type="match status" value="1"/>
</dbReference>
<dbReference type="NCBIfam" id="NF004482">
    <property type="entry name" value="PRK05815.2-4"/>
    <property type="match status" value="1"/>
</dbReference>
<dbReference type="FunFam" id="1.20.120.220:FF:000003">
    <property type="entry name" value="ATP synthase subunit a"/>
    <property type="match status" value="1"/>
</dbReference>
<comment type="similarity">
    <text evidence="2">Belongs to the ATPase A chain family.</text>
</comment>
<dbReference type="PANTHER" id="PTHR11410:SF0">
    <property type="entry name" value="ATP SYNTHASE SUBUNIT A"/>
    <property type="match status" value="1"/>
</dbReference>
<keyword evidence="4" id="KW-0138">CF(0)</keyword>
<evidence type="ECO:0000256" key="8">
    <source>
        <dbReference type="ARBA" id="ARBA00023065"/>
    </source>
</evidence>
<protein>
    <recommendedName>
        <fullName evidence="11">ATP synthase subunit a</fullName>
    </recommendedName>
</protein>
<dbReference type="GO" id="GO:0005743">
    <property type="term" value="C:mitochondrial inner membrane"/>
    <property type="evidence" value="ECO:0007669"/>
    <property type="project" value="UniProtKB-SubCell"/>
</dbReference>
<dbReference type="InterPro" id="IPR023011">
    <property type="entry name" value="ATP_synth_F0_asu_AS"/>
</dbReference>
<evidence type="ECO:0000256" key="11">
    <source>
        <dbReference type="RuleBase" id="RU004450"/>
    </source>
</evidence>
<evidence type="ECO:0000313" key="13">
    <source>
        <dbReference type="EMBL" id="AND97069.1"/>
    </source>
</evidence>
<dbReference type="AlphaFoldDB" id="A0A172QHA3"/>
<feature type="transmembrane region" description="Helical" evidence="12">
    <location>
        <begin position="173"/>
        <end position="196"/>
    </location>
</feature>
<evidence type="ECO:0000256" key="9">
    <source>
        <dbReference type="ARBA" id="ARBA00023136"/>
    </source>
</evidence>
<dbReference type="CDD" id="cd00310">
    <property type="entry name" value="ATP-synt_Fo_a_6"/>
    <property type="match status" value="1"/>
</dbReference>
<dbReference type="EMBL" id="KU748128">
    <property type="protein sequence ID" value="AND97069.1"/>
    <property type="molecule type" value="Genomic_DNA"/>
</dbReference>
<sequence length="245" mass="27276">MAAYFDQFNVIRLITIQAFLGDFTVTFTNSSMMMVMGVIVIWLLLRGERLIPGRWQSVMEIIHSNMRSVVHENLGKVGQKYFPFILCIFLFIALLNILGLFPYIFTPTAHIIITFGLSLSIMIAVTVLGLVVFKLDFLSILMPGGVPLALAPFLVIIETLSYMIRAISLGVRLFANITAGHLLFVIISGFAFSMILSGPFGGVLSIFPVGILVFITLLEMMVAIIQAYVFSLLTTIYLRDTIELH</sequence>
<evidence type="ECO:0000256" key="5">
    <source>
        <dbReference type="ARBA" id="ARBA00022692"/>
    </source>
</evidence>
<dbReference type="Pfam" id="PF00119">
    <property type="entry name" value="ATP-synt_A"/>
    <property type="match status" value="1"/>
</dbReference>
<accession>A0A172QHA3</accession>
<feature type="transmembrane region" description="Helical" evidence="12">
    <location>
        <begin position="203"/>
        <end position="229"/>
    </location>
</feature>
<dbReference type="InterPro" id="IPR000568">
    <property type="entry name" value="ATP_synth_F0_asu"/>
</dbReference>
<dbReference type="PRINTS" id="PR00123">
    <property type="entry name" value="ATPASEA"/>
</dbReference>
<dbReference type="PANTHER" id="PTHR11410">
    <property type="entry name" value="ATP SYNTHASE SUBUNIT A"/>
    <property type="match status" value="1"/>
</dbReference>
<evidence type="ECO:0000256" key="7">
    <source>
        <dbReference type="ARBA" id="ARBA00022989"/>
    </source>
</evidence>
<name>A0A172QHA3_9METZ</name>
<feature type="transmembrane region" description="Helical" evidence="12">
    <location>
        <begin position="81"/>
        <end position="105"/>
    </location>
</feature>
<keyword evidence="10" id="KW-0066">ATP synthesis</keyword>
<geneLocation type="mitochondrion" evidence="13"/>
<dbReference type="SUPFAM" id="SSF81336">
    <property type="entry name" value="F1F0 ATP synthase subunit A"/>
    <property type="match status" value="1"/>
</dbReference>
<dbReference type="HAMAP" id="MF_01393">
    <property type="entry name" value="ATP_synth_a_bact"/>
    <property type="match status" value="1"/>
</dbReference>